<reference evidence="3" key="2">
    <citation type="submission" date="2021-04" db="EMBL/GenBank/DDBJ databases">
        <authorList>
            <person name="Gilroy R."/>
        </authorList>
    </citation>
    <scope>NUCLEOTIDE SEQUENCE</scope>
    <source>
        <strain evidence="3">USAMLcec3-2134</strain>
    </source>
</reference>
<dbReference type="PANTHER" id="PTHR30376:SF3">
    <property type="entry name" value="RNA POLYMERASE SIGMA FACTOR RPOH"/>
    <property type="match status" value="1"/>
</dbReference>
<dbReference type="Pfam" id="PF04539">
    <property type="entry name" value="Sigma70_r3"/>
    <property type="match status" value="1"/>
</dbReference>
<comment type="similarity">
    <text evidence="1">Belongs to the sigma-70 factor family.</text>
</comment>
<name>A0A9D2MT91_9FIRM</name>
<dbReference type="GO" id="GO:0006352">
    <property type="term" value="P:DNA-templated transcription initiation"/>
    <property type="evidence" value="ECO:0007669"/>
    <property type="project" value="InterPro"/>
</dbReference>
<protein>
    <recommendedName>
        <fullName evidence="2">RNA polymerase sigma-70 region 3 domain-containing protein</fullName>
    </recommendedName>
</protein>
<dbReference type="Gene3D" id="1.10.10.10">
    <property type="entry name" value="Winged helix-like DNA-binding domain superfamily/Winged helix DNA-binding domain"/>
    <property type="match status" value="1"/>
</dbReference>
<organism evidence="3 4">
    <name type="scientific">Candidatus Eisenbergiella merdigallinarum</name>
    <dbReference type="NCBI Taxonomy" id="2838552"/>
    <lineage>
        <taxon>Bacteria</taxon>
        <taxon>Bacillati</taxon>
        <taxon>Bacillota</taxon>
        <taxon>Clostridia</taxon>
        <taxon>Lachnospirales</taxon>
        <taxon>Lachnospiraceae</taxon>
        <taxon>Eisenbergiella</taxon>
    </lineage>
</organism>
<evidence type="ECO:0000313" key="3">
    <source>
        <dbReference type="EMBL" id="HJB91225.1"/>
    </source>
</evidence>
<dbReference type="SUPFAM" id="SSF88946">
    <property type="entry name" value="Sigma2 domain of RNA polymerase sigma factors"/>
    <property type="match status" value="1"/>
</dbReference>
<proteinExistence type="inferred from homology"/>
<comment type="caution">
    <text evidence="3">The sequence shown here is derived from an EMBL/GenBank/DDBJ whole genome shotgun (WGS) entry which is preliminary data.</text>
</comment>
<dbReference type="Proteomes" id="UP000886883">
    <property type="component" value="Unassembled WGS sequence"/>
</dbReference>
<feature type="domain" description="RNA polymerase sigma-70 region 3" evidence="2">
    <location>
        <begin position="195"/>
        <end position="237"/>
    </location>
</feature>
<dbReference type="Gene3D" id="1.20.120.1810">
    <property type="match status" value="1"/>
</dbReference>
<dbReference type="InterPro" id="IPR036388">
    <property type="entry name" value="WH-like_DNA-bd_sf"/>
</dbReference>
<accession>A0A9D2MT91</accession>
<dbReference type="InterPro" id="IPR007624">
    <property type="entry name" value="RNA_pol_sigma70_r3"/>
</dbReference>
<sequence length="248" mass="27232">MNEELKFAKTLEEICALAGQQGGVIREEQVKERMEGAGIDLGESQLSLVYEYLKSRKIGIGEPADPFDYLTRDEIDYLEAYLKETEALADVSDGEKEAVALSAMAGDPDARRRLIEIFLPQVAQIARLYAGQGVYLEDLIGEGNVALTMAVEMLDCAENAQDAFGSIASAIMEAMETYIAENVSQKKTGDRLAQKANDVLDQARELAEELGRKVTVQELAEESGMTADQIREAVRITADHIDYLDTKG</sequence>
<dbReference type="InterPro" id="IPR013324">
    <property type="entry name" value="RNA_pol_sigma_r3/r4-like"/>
</dbReference>
<evidence type="ECO:0000256" key="1">
    <source>
        <dbReference type="ARBA" id="ARBA00007788"/>
    </source>
</evidence>
<evidence type="ECO:0000259" key="2">
    <source>
        <dbReference type="Pfam" id="PF04539"/>
    </source>
</evidence>
<dbReference type="GO" id="GO:0003700">
    <property type="term" value="F:DNA-binding transcription factor activity"/>
    <property type="evidence" value="ECO:0007669"/>
    <property type="project" value="InterPro"/>
</dbReference>
<gene>
    <name evidence="3" type="ORF">H9763_07140</name>
</gene>
<evidence type="ECO:0000313" key="4">
    <source>
        <dbReference type="Proteomes" id="UP000886883"/>
    </source>
</evidence>
<reference evidence="3" key="1">
    <citation type="journal article" date="2021" name="PeerJ">
        <title>Extensive microbial diversity within the chicken gut microbiome revealed by metagenomics and culture.</title>
        <authorList>
            <person name="Gilroy R."/>
            <person name="Ravi A."/>
            <person name="Getino M."/>
            <person name="Pursley I."/>
            <person name="Horton D.L."/>
            <person name="Alikhan N.F."/>
            <person name="Baker D."/>
            <person name="Gharbi K."/>
            <person name="Hall N."/>
            <person name="Watson M."/>
            <person name="Adriaenssens E.M."/>
            <person name="Foster-Nyarko E."/>
            <person name="Jarju S."/>
            <person name="Secka A."/>
            <person name="Antonio M."/>
            <person name="Oren A."/>
            <person name="Chaudhuri R.R."/>
            <person name="La Ragione R."/>
            <person name="Hildebrand F."/>
            <person name="Pallen M.J."/>
        </authorList>
    </citation>
    <scope>NUCLEOTIDE SEQUENCE</scope>
    <source>
        <strain evidence="3">USAMLcec3-2134</strain>
    </source>
</reference>
<dbReference type="AlphaFoldDB" id="A0A9D2MT91"/>
<dbReference type="EMBL" id="DWXE01000026">
    <property type="protein sequence ID" value="HJB91225.1"/>
    <property type="molecule type" value="Genomic_DNA"/>
</dbReference>
<dbReference type="InterPro" id="IPR013325">
    <property type="entry name" value="RNA_pol_sigma_r2"/>
</dbReference>
<dbReference type="SUPFAM" id="SSF88659">
    <property type="entry name" value="Sigma3 and sigma4 domains of RNA polymerase sigma factors"/>
    <property type="match status" value="1"/>
</dbReference>
<dbReference type="PANTHER" id="PTHR30376">
    <property type="entry name" value="SIGMA FACTOR RPOH HEAT SHOCK RELATED"/>
    <property type="match status" value="1"/>
</dbReference>
<dbReference type="InterPro" id="IPR050813">
    <property type="entry name" value="Sigma-70_Factor"/>
</dbReference>